<comment type="similarity">
    <text evidence="1">Belongs to the AHA1 family.</text>
</comment>
<accession>A0A239B7Z1</accession>
<evidence type="ECO:0000256" key="1">
    <source>
        <dbReference type="ARBA" id="ARBA00006817"/>
    </source>
</evidence>
<dbReference type="Gene3D" id="3.30.530.20">
    <property type="match status" value="1"/>
</dbReference>
<dbReference type="InterPro" id="IPR023393">
    <property type="entry name" value="START-like_dom_sf"/>
</dbReference>
<organism evidence="3 4">
    <name type="scientific">Actinoplanes regularis</name>
    <dbReference type="NCBI Taxonomy" id="52697"/>
    <lineage>
        <taxon>Bacteria</taxon>
        <taxon>Bacillati</taxon>
        <taxon>Actinomycetota</taxon>
        <taxon>Actinomycetes</taxon>
        <taxon>Micromonosporales</taxon>
        <taxon>Micromonosporaceae</taxon>
        <taxon>Actinoplanes</taxon>
    </lineage>
</organism>
<dbReference type="SUPFAM" id="SSF55961">
    <property type="entry name" value="Bet v1-like"/>
    <property type="match status" value="1"/>
</dbReference>
<dbReference type="AlphaFoldDB" id="A0A239B7Z1"/>
<gene>
    <name evidence="3" type="ORF">SAMN06264365_10924</name>
</gene>
<dbReference type="OrthoDB" id="9803476at2"/>
<dbReference type="Pfam" id="PF08327">
    <property type="entry name" value="AHSA1"/>
    <property type="match status" value="1"/>
</dbReference>
<keyword evidence="4" id="KW-1185">Reference proteome</keyword>
<dbReference type="RefSeq" id="WP_089295295.1">
    <property type="nucleotide sequence ID" value="NZ_BOMU01000059.1"/>
</dbReference>
<name>A0A239B7Z1_9ACTN</name>
<dbReference type="EMBL" id="FZNR01000009">
    <property type="protein sequence ID" value="SNS03990.1"/>
    <property type="molecule type" value="Genomic_DNA"/>
</dbReference>
<evidence type="ECO:0000313" key="3">
    <source>
        <dbReference type="EMBL" id="SNS03990.1"/>
    </source>
</evidence>
<dbReference type="CDD" id="cd07814">
    <property type="entry name" value="SRPBCC_CalC_Aha1-like"/>
    <property type="match status" value="1"/>
</dbReference>
<sequence length="141" mass="16152">MTTEATSIEVDQYLPHRPAKVWRALTDRDRLAAWLMPSDFAPIVGHRFTFRTEPRAGFDGVVHCQVLDLEPERLMRWSWAGGTLDSVVTWTLRPEGRGTRLFLRHEGFDPEDPLQRRAQQIMGGGWRSHIMRALEADLAAS</sequence>
<feature type="domain" description="Activator of Hsp90 ATPase homologue 1/2-like C-terminal" evidence="2">
    <location>
        <begin position="17"/>
        <end position="136"/>
    </location>
</feature>
<proteinExistence type="inferred from homology"/>
<evidence type="ECO:0000259" key="2">
    <source>
        <dbReference type="Pfam" id="PF08327"/>
    </source>
</evidence>
<protein>
    <submittedName>
        <fullName evidence="3">Uncharacterized conserved protein YndB, AHSA1/START domain</fullName>
    </submittedName>
</protein>
<reference evidence="3 4" key="1">
    <citation type="submission" date="2017-06" db="EMBL/GenBank/DDBJ databases">
        <authorList>
            <person name="Kim H.J."/>
            <person name="Triplett B.A."/>
        </authorList>
    </citation>
    <scope>NUCLEOTIDE SEQUENCE [LARGE SCALE GENOMIC DNA]</scope>
    <source>
        <strain evidence="3 4">DSM 43151</strain>
    </source>
</reference>
<evidence type="ECO:0000313" key="4">
    <source>
        <dbReference type="Proteomes" id="UP000198415"/>
    </source>
</evidence>
<dbReference type="InterPro" id="IPR013538">
    <property type="entry name" value="ASHA1/2-like_C"/>
</dbReference>
<dbReference type="Proteomes" id="UP000198415">
    <property type="component" value="Unassembled WGS sequence"/>
</dbReference>